<dbReference type="Gene3D" id="2.60.120.430">
    <property type="entry name" value="Galactose-binding lectin"/>
    <property type="match status" value="1"/>
</dbReference>
<dbReference type="Pfam" id="PF13385">
    <property type="entry name" value="Laminin_G_3"/>
    <property type="match status" value="1"/>
</dbReference>
<organism evidence="4 5">
    <name type="scientific">Anaerobaca lacustris</name>
    <dbReference type="NCBI Taxonomy" id="3044600"/>
    <lineage>
        <taxon>Bacteria</taxon>
        <taxon>Pseudomonadati</taxon>
        <taxon>Planctomycetota</taxon>
        <taxon>Phycisphaerae</taxon>
        <taxon>Sedimentisphaerales</taxon>
        <taxon>Anaerobacaceae</taxon>
        <taxon>Anaerobaca</taxon>
    </lineage>
</organism>
<keyword evidence="1" id="KW-0732">Signal</keyword>
<dbReference type="RefSeq" id="WP_349244038.1">
    <property type="nucleotide sequence ID" value="NZ_JASCXX010000005.1"/>
</dbReference>
<gene>
    <name evidence="4" type="ORF">QJ522_06195</name>
</gene>
<accession>A0AAW6TSF6</accession>
<dbReference type="PROSITE" id="PS50022">
    <property type="entry name" value="FA58C_3"/>
    <property type="match status" value="1"/>
</dbReference>
<dbReference type="AlphaFoldDB" id="A0AAW6TSF6"/>
<dbReference type="Gene3D" id="2.60.40.10">
    <property type="entry name" value="Immunoglobulins"/>
    <property type="match status" value="2"/>
</dbReference>
<dbReference type="Pfam" id="PF00754">
    <property type="entry name" value="F5_F8_type_C"/>
    <property type="match status" value="1"/>
</dbReference>
<sequence length="973" mass="104929">MRLRAVWLTAVLLTGFVGLGARSAMAELIAYYPFEEGQGTETADATGNGNDGTLNTGVQWVAGYKGGAVRFDTAGERIVIGPLDPTAENNAMTLAAWINWEGQGHSISQQGIIGKRLGWSATGDTIKWFWQTNPTGDLLFRADYDGGGTSFGWGNQLLVPYANEWVHVAVTWDAGAGVQYINGEQVSTGNTTLRASANATPVTIGCVDSTNTETFVGTIDEVRIYNVALTVGQLQQAMLGDFTTSTAPVPPDTSTDVPQDVILSWSPGEFAATHDVYFGTSFADVAAAERSNPLGVLASQSQPGLDFDPPGLLNFGQTYYWRVDEVNAAPDSTIHKGGVWSFTVEPFVYPVRNIVATASSADEDTGPEKTIDGSGLNASDEHSIAASDMWLTQIGGEQPAWIQYEFPEVCKLHEMWVWNYNVQFELVLGFGLKEVTIEYSVDGDDWTVLGDFEFARATARANYAHNTTIDLDGVVARYVRLTARSNWSGVMPQFGLSEVRFYHKPVIAREPVPADGQTGLGLDVALDWRSGREAAVHEVYLGTDEQAVIEGAALIDTVTESRYNATALNLGTTYYWKVNEVNEAAVPGVWEGPVWSFSTVEYVTVEDFESYDDDIDGGTAIFQTWIDGWENNTGSTVGYLETPFAERTIVRGGRQSMPLHYDNTVSPFYSEAERSFATAQNWLGNGADRLVLHVRGNAPDFQETAEGAIIMSGIGSDIWDAADQFRFAYKNLNGNGSITVRVDSLVRSNEWAKAGVMIRETLEAGSKHAFVAVTPEPSHGVSFQRRPIAGTTSYNTDVANIEMPHWVRLTRTGNTFTAQQSADGVTWVDITVSPALEITMAGNVYIGLAVTSHDTAVSTAAEFSNLSTTGNVTGAWQTAEIGAAQPTGNSAEPMYVRIEDSTGGSATVASADQAITARATWQEWAIPYSDLAGVNLSRVQTMVIGVGSRTSPTAGGTGIVYVDDIGYGRPATE</sequence>
<proteinExistence type="predicted"/>
<dbReference type="PANTHER" id="PTHR47635:SF2">
    <property type="entry name" value="LAMG-LIKE JELLYROLL FOLD DOMAIN-CONTAINING PROTEIN"/>
    <property type="match status" value="1"/>
</dbReference>
<name>A0AAW6TSF6_9BACT</name>
<dbReference type="SUPFAM" id="SSF49899">
    <property type="entry name" value="Concanavalin A-like lectins/glucanases"/>
    <property type="match status" value="1"/>
</dbReference>
<keyword evidence="2" id="KW-1015">Disulfide bond</keyword>
<dbReference type="SMART" id="SM00560">
    <property type="entry name" value="LamGL"/>
    <property type="match status" value="1"/>
</dbReference>
<evidence type="ECO:0000256" key="2">
    <source>
        <dbReference type="ARBA" id="ARBA00023157"/>
    </source>
</evidence>
<dbReference type="Gene3D" id="2.60.120.200">
    <property type="match status" value="2"/>
</dbReference>
<dbReference type="InterPro" id="IPR008979">
    <property type="entry name" value="Galactose-bd-like_sf"/>
</dbReference>
<keyword evidence="5" id="KW-1185">Reference proteome</keyword>
<dbReference type="Proteomes" id="UP001431776">
    <property type="component" value="Unassembled WGS sequence"/>
</dbReference>
<dbReference type="SUPFAM" id="SSF49785">
    <property type="entry name" value="Galactose-binding domain-like"/>
    <property type="match status" value="1"/>
</dbReference>
<reference evidence="4" key="1">
    <citation type="submission" date="2023-05" db="EMBL/GenBank/DDBJ databases">
        <title>Anaerotaeda fermentans gen. nov., sp. nov., a novel anaerobic planctomycete of the new family within the order Sedimentisphaerales isolated from Taman Peninsula, Russia.</title>
        <authorList>
            <person name="Khomyakova M.A."/>
            <person name="Merkel A.Y."/>
            <person name="Slobodkin A.I."/>
        </authorList>
    </citation>
    <scope>NUCLEOTIDE SEQUENCE</scope>
    <source>
        <strain evidence="4">M17dextr</strain>
    </source>
</reference>
<dbReference type="PANTHER" id="PTHR47635">
    <property type="entry name" value="CUB DOMAIN-CONTAINING PROTEIN"/>
    <property type="match status" value="1"/>
</dbReference>
<dbReference type="InterPro" id="IPR000421">
    <property type="entry name" value="FA58C"/>
</dbReference>
<evidence type="ECO:0000256" key="1">
    <source>
        <dbReference type="ARBA" id="ARBA00022729"/>
    </source>
</evidence>
<dbReference type="InterPro" id="IPR013783">
    <property type="entry name" value="Ig-like_fold"/>
</dbReference>
<evidence type="ECO:0000259" key="3">
    <source>
        <dbReference type="PROSITE" id="PS50022"/>
    </source>
</evidence>
<dbReference type="EMBL" id="JASCXX010000005">
    <property type="protein sequence ID" value="MDI6448628.1"/>
    <property type="molecule type" value="Genomic_DNA"/>
</dbReference>
<dbReference type="Gene3D" id="2.60.120.260">
    <property type="entry name" value="Galactose-binding domain-like"/>
    <property type="match status" value="1"/>
</dbReference>
<comment type="caution">
    <text evidence="4">The sequence shown here is derived from an EMBL/GenBank/DDBJ whole genome shotgun (WGS) entry which is preliminary data.</text>
</comment>
<feature type="domain" description="F5/8 type C" evidence="3">
    <location>
        <begin position="332"/>
        <end position="489"/>
    </location>
</feature>
<evidence type="ECO:0000313" key="5">
    <source>
        <dbReference type="Proteomes" id="UP001431776"/>
    </source>
</evidence>
<dbReference type="InterPro" id="IPR013320">
    <property type="entry name" value="ConA-like_dom_sf"/>
</dbReference>
<protein>
    <submittedName>
        <fullName evidence="4">Discoidin domain-containing protein</fullName>
    </submittedName>
</protein>
<dbReference type="InterPro" id="IPR006558">
    <property type="entry name" value="LamG-like"/>
</dbReference>
<evidence type="ECO:0000313" key="4">
    <source>
        <dbReference type="EMBL" id="MDI6448628.1"/>
    </source>
</evidence>